<feature type="compositionally biased region" description="Acidic residues" evidence="2">
    <location>
        <begin position="1020"/>
        <end position="1030"/>
    </location>
</feature>
<feature type="compositionally biased region" description="Acidic residues" evidence="2">
    <location>
        <begin position="975"/>
        <end position="1010"/>
    </location>
</feature>
<keyword evidence="6" id="KW-1185">Reference proteome</keyword>
<sequence length="1335" mass="147740">MRRLLQRLLLPLAMVAVTQTSFVSAESIRLKGPNGEIQNAPQYAEPILNSLQNSEPSRFYGPTLENETLWSIASKLRPSNTVTVQQTLYAIYQLNPQAFDNQNIHELNPRSTIRVPSLNQVSSVSNQEAVRILNAHQARLQQSSATSAKVASASSQPKSQTTPSAQKVSAPAVTPTEPAKPEVSAVEGKADLVQIAKEQKSAQESTLKNQLASSESELVALEEKNHKLRLMLAQVQNEVEVLKNELGDENRIRNEVEKLLEAERLRLAEEQKSAPSTMESLFSNTWLVAALAIIPGLLIGLLTVMLLGRRKQNEEQTEQAQTQPELEPQVAAPIAATALNNNLDDELDLDDDLFGDSMELESSNTDEQAIELDGTEDEDIFAGLDDDLDFNLENENGEDPFAGIGENGDLDLEESLTDLDLSTSDISVNGKEKALGIEEMERALDEATLDEQSGEEEFELSDEGMISQDDLDSLFNSEIEHQEQESEPLQQAMLDELFNDVGRDANDKPDTQASLGAFDEDEFDLSDDSDNSLNEPKIASDEDIEDIFAQIEAQADLDALEVSATDETALLDELLEDNAFELDENSTDLLDEFVDDSEPELAGVSTEEAESSLFDELIGVENEPKSALDDSENSEEATHLDPMFDMDAELEDLLGSDTQENAIPFESSELLDELIDAPDAQTESEDFGDEGTDLFEELLEIEKQNLEAPISEEIPEHELKFDEGQQESSEGFSSEEFIDDMLSTAPQADALLDELHLGDDESVENEIEPVNLDSDISETEESAILDEEDDWLSSAIEEVENPQTEETLDIEDEPSVSEHTSSLEELDDREPEFLAPQEQEEETDEDDWLTSAIEEVEQGEVVEDEFTPELSDIEPASENVESDEPQEIVHEDIALGDIAQENIAEQPLETTESQAEDFEQPAQMPSPEAIPNEFGIPQDDDWLLEDSTDTSNMASQPEPEPEPEPEADSAPVNEEVTEPEESFNFDDLELPEYSEEDAIADMASEPEPEADSAPVNAEVTEPEESFNFDDLELPEYSEEDAIADMALEPDLESESAPVNMEVSESEESFSFDDSELPEYSEQDAFADLFSTNSLEADSTETKQNLDNLVDDFSVSAEPTNDNEADYHHAEFDQKAFDELLSDQPDNETPNFAFDKPVDETVSDSAGLDIEAMLEMGGEDWNGFALSPEQQAQISDDIPEEEQVIWSEGNPPAEAKVSDENWEDQKDIEDFNPREHQYRTIDELMAEVDAEGEQEVDDTLQLDVGLSDFPDVIGSISSYEDSDANAEAAGKLDLAKIYMEMNDAMGARKLLEEAIVDGSDDIRREAKSLIDSIGQS</sequence>
<feature type="region of interest" description="Disordered" evidence="2">
    <location>
        <begin position="800"/>
        <end position="847"/>
    </location>
</feature>
<feature type="compositionally biased region" description="Polar residues" evidence="2">
    <location>
        <begin position="156"/>
        <end position="167"/>
    </location>
</feature>
<feature type="transmembrane region" description="Helical" evidence="3">
    <location>
        <begin position="286"/>
        <end position="307"/>
    </location>
</feature>
<feature type="compositionally biased region" description="Low complexity" evidence="2">
    <location>
        <begin position="143"/>
        <end position="155"/>
    </location>
</feature>
<feature type="compositionally biased region" description="Basic and acidic residues" evidence="2">
    <location>
        <begin position="714"/>
        <end position="723"/>
    </location>
</feature>
<evidence type="ECO:0000256" key="1">
    <source>
        <dbReference type="SAM" id="Coils"/>
    </source>
</evidence>
<feature type="region of interest" description="Disordered" evidence="2">
    <location>
        <begin position="143"/>
        <end position="186"/>
    </location>
</feature>
<keyword evidence="3" id="KW-0812">Transmembrane</keyword>
<organism evidence="5 6">
    <name type="scientific">Vibrio japonicus</name>
    <dbReference type="NCBI Taxonomy" id="1824638"/>
    <lineage>
        <taxon>Bacteria</taxon>
        <taxon>Pseudomonadati</taxon>
        <taxon>Pseudomonadota</taxon>
        <taxon>Gammaproteobacteria</taxon>
        <taxon>Vibrionales</taxon>
        <taxon>Vibrionaceae</taxon>
        <taxon>Vibrio</taxon>
    </lineage>
</organism>
<gene>
    <name evidence="5" type="ORF">NP165_08845</name>
</gene>
<keyword evidence="4" id="KW-0732">Signal</keyword>
<evidence type="ECO:0000256" key="3">
    <source>
        <dbReference type="SAM" id="Phobius"/>
    </source>
</evidence>
<feature type="compositionally biased region" description="Acidic residues" evidence="2">
    <location>
        <begin position="838"/>
        <end position="847"/>
    </location>
</feature>
<feature type="region of interest" description="Disordered" evidence="2">
    <location>
        <begin position="500"/>
        <end position="541"/>
    </location>
</feature>
<feature type="region of interest" description="Disordered" evidence="2">
    <location>
        <begin position="1051"/>
        <end position="1076"/>
    </location>
</feature>
<evidence type="ECO:0000256" key="4">
    <source>
        <dbReference type="SAM" id="SignalP"/>
    </source>
</evidence>
<keyword evidence="3" id="KW-0472">Membrane</keyword>
<feature type="chain" id="PRO_5047115466" evidence="4">
    <location>
        <begin position="26"/>
        <end position="1335"/>
    </location>
</feature>
<dbReference type="EMBL" id="CP102096">
    <property type="protein sequence ID" value="UUM29821.1"/>
    <property type="molecule type" value="Genomic_DNA"/>
</dbReference>
<feature type="signal peptide" evidence="4">
    <location>
        <begin position="1"/>
        <end position="25"/>
    </location>
</feature>
<feature type="compositionally biased region" description="Acidic residues" evidence="2">
    <location>
        <begin position="448"/>
        <end position="462"/>
    </location>
</feature>
<feature type="compositionally biased region" description="Acidic residues" evidence="2">
    <location>
        <begin position="938"/>
        <end position="948"/>
    </location>
</feature>
<dbReference type="InterPro" id="IPR020012">
    <property type="entry name" value="LysM_FimV"/>
</dbReference>
<feature type="compositionally biased region" description="Acidic residues" evidence="2">
    <location>
        <begin position="806"/>
        <end position="815"/>
    </location>
</feature>
<keyword evidence="1" id="KW-0175">Coiled coil</keyword>
<feature type="compositionally biased region" description="Low complexity" evidence="2">
    <location>
        <begin position="726"/>
        <end position="735"/>
    </location>
</feature>
<feature type="compositionally biased region" description="Acidic residues" evidence="2">
    <location>
        <begin position="518"/>
        <end position="530"/>
    </location>
</feature>
<keyword evidence="3" id="KW-1133">Transmembrane helix</keyword>
<dbReference type="Gene3D" id="1.20.58.2200">
    <property type="match status" value="1"/>
</dbReference>
<feature type="compositionally biased region" description="Basic and acidic residues" evidence="2">
    <location>
        <begin position="501"/>
        <end position="510"/>
    </location>
</feature>
<evidence type="ECO:0000256" key="2">
    <source>
        <dbReference type="SAM" id="MobiDB-lite"/>
    </source>
</evidence>
<accession>A0ABY5LD91</accession>
<dbReference type="NCBIfam" id="TIGR03504">
    <property type="entry name" value="FimV_Cterm"/>
    <property type="match status" value="1"/>
</dbReference>
<dbReference type="InterPro" id="IPR020011">
    <property type="entry name" value="FimV_C"/>
</dbReference>
<reference evidence="5" key="1">
    <citation type="submission" date="2022-07" db="EMBL/GenBank/DDBJ databases">
        <title>Complete genome of Vibrio japonicus strain JCM 31412T and phylogenomic assessment of the Nereis clade of the genus Vibrio.</title>
        <authorList>
            <person name="Shlafstein M.D."/>
            <person name="Emsley S.A."/>
            <person name="Ushijima B."/>
            <person name="Videau P."/>
            <person name="Saw J.H."/>
        </authorList>
    </citation>
    <scope>NUCLEOTIDE SEQUENCE</scope>
    <source>
        <strain evidence="5">JCM 31412</strain>
    </source>
</reference>
<feature type="region of interest" description="Disordered" evidence="2">
    <location>
        <begin position="1210"/>
        <end position="1230"/>
    </location>
</feature>
<proteinExistence type="predicted"/>
<feature type="compositionally biased region" description="Acidic residues" evidence="2">
    <location>
        <begin position="1063"/>
        <end position="1076"/>
    </location>
</feature>
<feature type="coiled-coil region" evidence="1">
    <location>
        <begin position="204"/>
        <end position="273"/>
    </location>
</feature>
<evidence type="ECO:0000313" key="6">
    <source>
        <dbReference type="Proteomes" id="UP001058602"/>
    </source>
</evidence>
<dbReference type="RefSeq" id="WP_257083610.1">
    <property type="nucleotide sequence ID" value="NZ_CP102096.1"/>
</dbReference>
<feature type="region of interest" description="Disordered" evidence="2">
    <location>
        <begin position="859"/>
        <end position="885"/>
    </location>
</feature>
<dbReference type="NCBIfam" id="TIGR03505">
    <property type="entry name" value="FimV_core"/>
    <property type="match status" value="1"/>
</dbReference>
<feature type="region of interest" description="Disordered" evidence="2">
    <location>
        <begin position="900"/>
        <end position="1030"/>
    </location>
</feature>
<feature type="region of interest" description="Disordered" evidence="2">
    <location>
        <begin position="708"/>
        <end position="736"/>
    </location>
</feature>
<feature type="region of interest" description="Disordered" evidence="2">
    <location>
        <begin position="448"/>
        <end position="474"/>
    </location>
</feature>
<name>A0ABY5LD91_9VIBR</name>
<feature type="compositionally biased region" description="Basic and acidic residues" evidence="2">
    <location>
        <begin position="1215"/>
        <end position="1230"/>
    </location>
</feature>
<evidence type="ECO:0000313" key="5">
    <source>
        <dbReference type="EMBL" id="UUM29821.1"/>
    </source>
</evidence>
<dbReference type="Proteomes" id="UP001058602">
    <property type="component" value="Chromosome 1"/>
</dbReference>
<protein>
    <submittedName>
        <fullName evidence="5">AAA family ATPase</fullName>
    </submittedName>
</protein>
<dbReference type="InterPro" id="IPR038440">
    <property type="entry name" value="FimV_C_sf"/>
</dbReference>